<evidence type="ECO:0000313" key="2">
    <source>
        <dbReference type="Proteomes" id="UP000186102"/>
    </source>
</evidence>
<dbReference type="Proteomes" id="UP000186102">
    <property type="component" value="Unassembled WGS sequence"/>
</dbReference>
<dbReference type="NCBIfam" id="TIGR01484">
    <property type="entry name" value="HAD-SF-IIB"/>
    <property type="match status" value="1"/>
</dbReference>
<dbReference type="STRING" id="1888891.DSOL_4099"/>
<gene>
    <name evidence="1" type="ORF">DSOL_4099</name>
</gene>
<dbReference type="SFLD" id="SFLDG01140">
    <property type="entry name" value="C2.B:_Phosphomannomutase_and_P"/>
    <property type="match status" value="1"/>
</dbReference>
<name>A0A1Q8QLU3_9FIRM</name>
<organism evidence="1 2">
    <name type="scientific">Desulfosporosinus metallidurans</name>
    <dbReference type="NCBI Taxonomy" id="1888891"/>
    <lineage>
        <taxon>Bacteria</taxon>
        <taxon>Bacillati</taxon>
        <taxon>Bacillota</taxon>
        <taxon>Clostridia</taxon>
        <taxon>Eubacteriales</taxon>
        <taxon>Desulfitobacteriaceae</taxon>
        <taxon>Desulfosporosinus</taxon>
    </lineage>
</organism>
<dbReference type="Pfam" id="PF08282">
    <property type="entry name" value="Hydrolase_3"/>
    <property type="match status" value="1"/>
</dbReference>
<comment type="caution">
    <text evidence="1">The sequence shown here is derived from an EMBL/GenBank/DDBJ whole genome shotgun (WGS) entry which is preliminary data.</text>
</comment>
<dbReference type="AlphaFoldDB" id="A0A1Q8QLU3"/>
<dbReference type="CDD" id="cd07516">
    <property type="entry name" value="HAD_Pase"/>
    <property type="match status" value="1"/>
</dbReference>
<dbReference type="GO" id="GO:0016791">
    <property type="term" value="F:phosphatase activity"/>
    <property type="evidence" value="ECO:0007669"/>
    <property type="project" value="UniProtKB-ARBA"/>
</dbReference>
<dbReference type="SUPFAM" id="SSF56784">
    <property type="entry name" value="HAD-like"/>
    <property type="match status" value="1"/>
</dbReference>
<accession>A0A1Q8QLU3</accession>
<dbReference type="PANTHER" id="PTHR10000:SF8">
    <property type="entry name" value="HAD SUPERFAMILY HYDROLASE-LIKE, TYPE 3"/>
    <property type="match status" value="1"/>
</dbReference>
<dbReference type="SFLD" id="SFLDS00003">
    <property type="entry name" value="Haloacid_Dehalogenase"/>
    <property type="match status" value="1"/>
</dbReference>
<dbReference type="GO" id="GO:0005829">
    <property type="term" value="C:cytosol"/>
    <property type="evidence" value="ECO:0007669"/>
    <property type="project" value="TreeGrafter"/>
</dbReference>
<dbReference type="InterPro" id="IPR036412">
    <property type="entry name" value="HAD-like_sf"/>
</dbReference>
<dbReference type="Gene3D" id="3.30.1240.10">
    <property type="match status" value="1"/>
</dbReference>
<dbReference type="InterPro" id="IPR000150">
    <property type="entry name" value="Cof"/>
</dbReference>
<reference evidence="1 2" key="1">
    <citation type="submission" date="2016-09" db="EMBL/GenBank/DDBJ databases">
        <title>Complete genome of Desulfosporosinus sp. OL.</title>
        <authorList>
            <person name="Mardanov A."/>
            <person name="Beletsky A."/>
            <person name="Panova A."/>
            <person name="Karnachuk O."/>
            <person name="Ravin N."/>
        </authorList>
    </citation>
    <scope>NUCLEOTIDE SEQUENCE [LARGE SCALE GENOMIC DNA]</scope>
    <source>
        <strain evidence="1 2">OL</strain>
    </source>
</reference>
<dbReference type="NCBIfam" id="TIGR00099">
    <property type="entry name" value="Cof-subfamily"/>
    <property type="match status" value="1"/>
</dbReference>
<protein>
    <submittedName>
        <fullName evidence="1">Hydrolase (HAD superfamily)</fullName>
    </submittedName>
</protein>
<dbReference type="PANTHER" id="PTHR10000">
    <property type="entry name" value="PHOSPHOSERINE PHOSPHATASE"/>
    <property type="match status" value="1"/>
</dbReference>
<dbReference type="EMBL" id="MLBF01000044">
    <property type="protein sequence ID" value="OLN28324.1"/>
    <property type="molecule type" value="Genomic_DNA"/>
</dbReference>
<dbReference type="GO" id="GO:0000287">
    <property type="term" value="F:magnesium ion binding"/>
    <property type="evidence" value="ECO:0007669"/>
    <property type="project" value="TreeGrafter"/>
</dbReference>
<dbReference type="Gene3D" id="3.40.50.1000">
    <property type="entry name" value="HAD superfamily/HAD-like"/>
    <property type="match status" value="1"/>
</dbReference>
<evidence type="ECO:0000313" key="1">
    <source>
        <dbReference type="EMBL" id="OLN28324.1"/>
    </source>
</evidence>
<keyword evidence="2" id="KW-1185">Reference proteome</keyword>
<keyword evidence="1" id="KW-0378">Hydrolase</keyword>
<dbReference type="InterPro" id="IPR023214">
    <property type="entry name" value="HAD_sf"/>
</dbReference>
<dbReference type="OrthoDB" id="9781413at2"/>
<dbReference type="RefSeq" id="WP_075366496.1">
    <property type="nucleotide sequence ID" value="NZ_MLBF01000044.1"/>
</dbReference>
<dbReference type="InterPro" id="IPR006379">
    <property type="entry name" value="HAD-SF_hydro_IIB"/>
</dbReference>
<sequence length="287" mass="32521">MFRLVCLDVDGTLVDTNMKIPPQVVKALMRLQTHGTLITLASGRHLPSLREYACLIGTKAPLIAFNGAWIQCYNQDRYKHMQCWPLNRSFIPSIIEDAEQIGMDVNLYFSNRIVLRRNHKSQDQNLWAKSLWRMEKVPVRVVESWPLMSSIFSSDSDALGSLMKILISGRPEEIIKLLGHYIDHYPVDYHFVLSGDRYLEVGDKHATKGQALQTIAQHLGISRSDIMAVGDHYNDMSMLEYAGFGVAMGNAPSIVQQKADWVTTKNTEMGVLKALARVFGDWVLRNL</sequence>
<proteinExistence type="predicted"/>